<dbReference type="GO" id="GO:0034965">
    <property type="term" value="P:intronic box C/D snoRNA processing"/>
    <property type="evidence" value="ECO:0007669"/>
    <property type="project" value="TreeGrafter"/>
</dbReference>
<dbReference type="AlphaFoldDB" id="A0A1G4MCY8"/>
<dbReference type="GO" id="GO:0005829">
    <property type="term" value="C:cytosol"/>
    <property type="evidence" value="ECO:0007669"/>
    <property type="project" value="TreeGrafter"/>
</dbReference>
<name>A0A1G4MCY8_LACFM</name>
<dbReference type="PANTHER" id="PTHR28272">
    <property type="entry name" value="RIBONUCLEASES P/MRP PROTEIN SUBUNIT POP3"/>
    <property type="match status" value="1"/>
</dbReference>
<reference evidence="2" key="1">
    <citation type="submission" date="2016-03" db="EMBL/GenBank/DDBJ databases">
        <authorList>
            <person name="Devillers H."/>
        </authorList>
    </citation>
    <scope>NUCLEOTIDE SEQUENCE [LARGE SCALE GENOMIC DNA]</scope>
</reference>
<evidence type="ECO:0000313" key="1">
    <source>
        <dbReference type="EMBL" id="SCW01573.1"/>
    </source>
</evidence>
<proteinExistence type="predicted"/>
<dbReference type="Proteomes" id="UP000190831">
    <property type="component" value="Chromosome E"/>
</dbReference>
<keyword evidence="2" id="KW-1185">Reference proteome</keyword>
<dbReference type="PANTHER" id="PTHR28272:SF1">
    <property type="entry name" value="RIBONUCLEASES P_MRP PROTEIN SUBUNIT POP3"/>
    <property type="match status" value="1"/>
</dbReference>
<dbReference type="GO" id="GO:0004526">
    <property type="term" value="F:ribonuclease P activity"/>
    <property type="evidence" value="ECO:0007669"/>
    <property type="project" value="TreeGrafter"/>
</dbReference>
<dbReference type="Pfam" id="PF08228">
    <property type="entry name" value="RNase_P_pop3"/>
    <property type="match status" value="1"/>
</dbReference>
<dbReference type="InterPro" id="IPR013241">
    <property type="entry name" value="RNase_P_Pop3"/>
</dbReference>
<sequence>MNSLKQTQRASAQRKQVYKPILDNPYTDEAHLWPRVSDPALVAELTRRHVIAPLAHARSMALAPPLDVQVGFNQVVEYLETAPAGTRALLFACTRDGAPAVLFAQLPVLARVSACEVTLVQLPRGSNAVLGDCCEGHDGLLLVVENAKLDGQFAARLRECAGEQNAAPWLKFAESRLGVLATSVPLTKKAAAKTGAANAGEKASGKC</sequence>
<dbReference type="EMBL" id="LT598488">
    <property type="protein sequence ID" value="SCW01573.1"/>
    <property type="molecule type" value="Genomic_DNA"/>
</dbReference>
<evidence type="ECO:0000313" key="2">
    <source>
        <dbReference type="Proteomes" id="UP000190831"/>
    </source>
</evidence>
<accession>A0A1G4MCY8</accession>
<organism evidence="1 2">
    <name type="scientific">Lachancea fermentati</name>
    <name type="common">Zygosaccharomyces fermentati</name>
    <dbReference type="NCBI Taxonomy" id="4955"/>
    <lineage>
        <taxon>Eukaryota</taxon>
        <taxon>Fungi</taxon>
        <taxon>Dikarya</taxon>
        <taxon>Ascomycota</taxon>
        <taxon>Saccharomycotina</taxon>
        <taxon>Saccharomycetes</taxon>
        <taxon>Saccharomycetales</taxon>
        <taxon>Saccharomycetaceae</taxon>
        <taxon>Lachancea</taxon>
    </lineage>
</organism>
<dbReference type="OrthoDB" id="20109at2759"/>
<dbReference type="GO" id="GO:0000171">
    <property type="term" value="F:ribonuclease MRP activity"/>
    <property type="evidence" value="ECO:0007669"/>
    <property type="project" value="TreeGrafter"/>
</dbReference>
<dbReference type="OMA" id="XHIQSKE"/>
<dbReference type="GO" id="GO:0008033">
    <property type="term" value="P:tRNA processing"/>
    <property type="evidence" value="ECO:0007669"/>
    <property type="project" value="InterPro"/>
</dbReference>
<gene>
    <name evidence="1" type="ORF">LAFE_0E02652G</name>
</gene>
<protein>
    <submittedName>
        <fullName evidence="1">LAFE_0E02652g1_1</fullName>
    </submittedName>
</protein>
<dbReference type="GO" id="GO:0005655">
    <property type="term" value="C:nucleolar ribonuclease P complex"/>
    <property type="evidence" value="ECO:0007669"/>
    <property type="project" value="TreeGrafter"/>
</dbReference>
<dbReference type="STRING" id="4955.A0A1G4MCY8"/>
<dbReference type="GO" id="GO:0006364">
    <property type="term" value="P:rRNA processing"/>
    <property type="evidence" value="ECO:0007669"/>
    <property type="project" value="InterPro"/>
</dbReference>
<dbReference type="GO" id="GO:0000172">
    <property type="term" value="C:ribonuclease MRP complex"/>
    <property type="evidence" value="ECO:0007669"/>
    <property type="project" value="TreeGrafter"/>
</dbReference>